<evidence type="ECO:0000313" key="3">
    <source>
        <dbReference type="Proteomes" id="UP000008983"/>
    </source>
</evidence>
<sequence>MFILVLFGYKQSRIFTIDCLTATLTDCIWQNCIKDTNKNILQKEEQHNKEKNLLQKKIQKIEVKIEQIDKLIKDEEEKIDSNDKKKQEEKNKKVAKKGKDTVPSNPLEIEKQENQKELEKIKENIQKYDDKLEKLKIQKQKFQELEKNENIIVELFDKTGERKFIKTKNDTIANTFLTDKNTYILGYYLPTKEEEIVNVVEIDGYCLRSIEEDEG</sequence>
<dbReference type="GeneID" id="14908752"/>
<dbReference type="AlphaFoldDB" id="G0QQ79"/>
<gene>
    <name evidence="2" type="ORF">IMG5_076690</name>
</gene>
<evidence type="ECO:0000313" key="2">
    <source>
        <dbReference type="EMBL" id="EGR32639.1"/>
    </source>
</evidence>
<evidence type="ECO:0000256" key="1">
    <source>
        <dbReference type="SAM" id="MobiDB-lite"/>
    </source>
</evidence>
<keyword evidence="3" id="KW-1185">Reference proteome</keyword>
<dbReference type="InParanoid" id="G0QQ79"/>
<dbReference type="RefSeq" id="XP_004036625.1">
    <property type="nucleotide sequence ID" value="XM_004036577.1"/>
</dbReference>
<proteinExistence type="predicted"/>
<name>G0QQ79_ICHMU</name>
<feature type="region of interest" description="Disordered" evidence="1">
    <location>
        <begin position="79"/>
        <end position="105"/>
    </location>
</feature>
<dbReference type="OrthoDB" id="303459at2759"/>
<dbReference type="eggNOG" id="ENOG502SPYU">
    <property type="taxonomic scope" value="Eukaryota"/>
</dbReference>
<dbReference type="Proteomes" id="UP000008983">
    <property type="component" value="Unassembled WGS sequence"/>
</dbReference>
<protein>
    <submittedName>
        <fullName evidence="2">Uncharacterized protein</fullName>
    </submittedName>
</protein>
<organism evidence="2 3">
    <name type="scientific">Ichthyophthirius multifiliis</name>
    <name type="common">White spot disease agent</name>
    <name type="synonym">Ich</name>
    <dbReference type="NCBI Taxonomy" id="5932"/>
    <lineage>
        <taxon>Eukaryota</taxon>
        <taxon>Sar</taxon>
        <taxon>Alveolata</taxon>
        <taxon>Ciliophora</taxon>
        <taxon>Intramacronucleata</taxon>
        <taxon>Oligohymenophorea</taxon>
        <taxon>Hymenostomatida</taxon>
        <taxon>Ophryoglenina</taxon>
        <taxon>Ichthyophthirius</taxon>
    </lineage>
</organism>
<feature type="compositionally biased region" description="Basic and acidic residues" evidence="1">
    <location>
        <begin position="79"/>
        <end position="100"/>
    </location>
</feature>
<accession>G0QQ79</accession>
<dbReference type="EMBL" id="GL983617">
    <property type="protein sequence ID" value="EGR32639.1"/>
    <property type="molecule type" value="Genomic_DNA"/>
</dbReference>
<dbReference type="OMA" id="ERYHNDQ"/>
<reference evidence="2 3" key="1">
    <citation type="submission" date="2011-07" db="EMBL/GenBank/DDBJ databases">
        <authorList>
            <person name="Coyne R."/>
            <person name="Brami D."/>
            <person name="Johnson J."/>
            <person name="Hostetler J."/>
            <person name="Hannick L."/>
            <person name="Clark T."/>
            <person name="Cassidy-Hanley D."/>
            <person name="Inman J."/>
        </authorList>
    </citation>
    <scope>NUCLEOTIDE SEQUENCE [LARGE SCALE GENOMIC DNA]</scope>
    <source>
        <strain evidence="2 3">G5</strain>
    </source>
</reference>